<evidence type="ECO:0008006" key="5">
    <source>
        <dbReference type="Google" id="ProtNLM"/>
    </source>
</evidence>
<feature type="compositionally biased region" description="Polar residues" evidence="2">
    <location>
        <begin position="420"/>
        <end position="429"/>
    </location>
</feature>
<comment type="caution">
    <text evidence="3">The sequence shown here is derived from an EMBL/GenBank/DDBJ whole genome shotgun (WGS) entry which is preliminary data.</text>
</comment>
<protein>
    <recommendedName>
        <fullName evidence="5">PEHE domain-containing protein</fullName>
    </recommendedName>
</protein>
<accession>A0A8H6W4P3</accession>
<feature type="compositionally biased region" description="Basic residues" evidence="2">
    <location>
        <begin position="623"/>
        <end position="632"/>
    </location>
</feature>
<feature type="coiled-coil region" evidence="1">
    <location>
        <begin position="235"/>
        <end position="262"/>
    </location>
</feature>
<feature type="compositionally biased region" description="Low complexity" evidence="2">
    <location>
        <begin position="877"/>
        <end position="892"/>
    </location>
</feature>
<organism evidence="3 4">
    <name type="scientific">Mycena chlorophos</name>
    <name type="common">Agaric fungus</name>
    <name type="synonym">Agaricus chlorophos</name>
    <dbReference type="NCBI Taxonomy" id="658473"/>
    <lineage>
        <taxon>Eukaryota</taxon>
        <taxon>Fungi</taxon>
        <taxon>Dikarya</taxon>
        <taxon>Basidiomycota</taxon>
        <taxon>Agaricomycotina</taxon>
        <taxon>Agaricomycetes</taxon>
        <taxon>Agaricomycetidae</taxon>
        <taxon>Agaricales</taxon>
        <taxon>Marasmiineae</taxon>
        <taxon>Mycenaceae</taxon>
        <taxon>Mycena</taxon>
    </lineage>
</organism>
<evidence type="ECO:0000313" key="3">
    <source>
        <dbReference type="EMBL" id="KAF7302761.1"/>
    </source>
</evidence>
<feature type="compositionally biased region" description="Acidic residues" evidence="2">
    <location>
        <begin position="826"/>
        <end position="837"/>
    </location>
</feature>
<feature type="compositionally biased region" description="Polar residues" evidence="2">
    <location>
        <begin position="854"/>
        <end position="864"/>
    </location>
</feature>
<feature type="region of interest" description="Disordered" evidence="2">
    <location>
        <begin position="278"/>
        <end position="593"/>
    </location>
</feature>
<feature type="region of interest" description="Disordered" evidence="2">
    <location>
        <begin position="804"/>
        <end position="908"/>
    </location>
</feature>
<dbReference type="OrthoDB" id="2555515at2759"/>
<keyword evidence="1" id="KW-0175">Coiled coil</keyword>
<sequence length="908" mass="98722">MAMDSDATFAASIQPQRVQPSRARKGAAAGTGSGLGTCDIDRQLLNMEPQPEPEPDSVVPVDTVIHLTTDGSLAAYARAFANNAAAGSAAINVTARESYFDRPEVIQGYREQLLIETPSYEIGVAPPLLQARQGPAVEEDSDEVYIRQHNKFERFEKQQRNHEKEKLKHEQYKLQERIAQFQAMQPSVFANAPASWFSLPPAPSVVVDGTTDLYDAIGPPLGTNPVHWAEGKRRKAELLANAAAMEERYKVLLQKNNKTQKKNGKEADALDYSAMVDEGEPELEEPQQRPKGRAQSNVASGSGTPPTPKRTPTASGSKKRRRSSIMPANAAVGRNGSRVQTYNNNDFDQLDPEDGEYQPTTSKARSRAGRPRKKAKTRDNRNASQPSHTPEEQYIDIEGIAPLSAIGQPLPMNPFDVAGPSSQPLQHSMQIPFGYPSPSLDAPSPQHTTQLPYPPAASEPSTLSSLDREIEVQHPPIATINGETGANETVSETVSAPVERDKGGRRGTGSTRARGRSKGRGRGGAAATEPTRSLSARTPRPSARRASALPSLAPRPSTRRVPQDPPPALDEDYLNPAPRSFSTGHWSTAPGCKGNIGDMYAKIDPYALYDDDDESRPAPKGTAKGHSRKPTRTRLEATAETNRQSGRDAFGVRLPGLFRIDWLEYHPPPEVFAVRVHQGGSFPFNPRRSALGGDVDGDVSDMTEIDELVDGRDDEEDFKDDAEVPLDEEEPLQGAPALVEEHVEQPPLLIANGTGPNLVEHSLTTDTTLFELNNGLVSNGDAMELDMEGSAEPVEQLNHVANGWPHAHASPRRETPLLPPLRVDPAPEEDEQPDEADLIGQPNPRSKSRRPKSATPNKESTPGKSTPGRVRRKTPKALAAAAAKVQQAQAQFADDDDDDFEQNAYQES</sequence>
<evidence type="ECO:0000256" key="2">
    <source>
        <dbReference type="SAM" id="MobiDB-lite"/>
    </source>
</evidence>
<evidence type="ECO:0000313" key="4">
    <source>
        <dbReference type="Proteomes" id="UP000613580"/>
    </source>
</evidence>
<feature type="region of interest" description="Disordered" evidence="2">
    <location>
        <begin position="609"/>
        <end position="647"/>
    </location>
</feature>
<dbReference type="EMBL" id="JACAZE010000012">
    <property type="protein sequence ID" value="KAF7302761.1"/>
    <property type="molecule type" value="Genomic_DNA"/>
</dbReference>
<dbReference type="AlphaFoldDB" id="A0A8H6W4P3"/>
<gene>
    <name evidence="3" type="ORF">HMN09_00911100</name>
</gene>
<reference evidence="3" key="1">
    <citation type="submission" date="2020-05" db="EMBL/GenBank/DDBJ databases">
        <title>Mycena genomes resolve the evolution of fungal bioluminescence.</title>
        <authorList>
            <person name="Tsai I.J."/>
        </authorList>
    </citation>
    <scope>NUCLEOTIDE SEQUENCE</scope>
    <source>
        <strain evidence="3">110903Hualien_Pintung</strain>
    </source>
</reference>
<feature type="compositionally biased region" description="Polar residues" evidence="2">
    <location>
        <begin position="294"/>
        <end position="316"/>
    </location>
</feature>
<dbReference type="Proteomes" id="UP000613580">
    <property type="component" value="Unassembled WGS sequence"/>
</dbReference>
<feature type="compositionally biased region" description="Basic residues" evidence="2">
    <location>
        <begin position="364"/>
        <end position="376"/>
    </location>
</feature>
<feature type="compositionally biased region" description="Polar residues" evidence="2">
    <location>
        <begin position="337"/>
        <end position="347"/>
    </location>
</feature>
<keyword evidence="4" id="KW-1185">Reference proteome</keyword>
<proteinExistence type="predicted"/>
<feature type="compositionally biased region" description="Low complexity" evidence="2">
    <location>
        <begin position="525"/>
        <end position="556"/>
    </location>
</feature>
<evidence type="ECO:0000256" key="1">
    <source>
        <dbReference type="SAM" id="Coils"/>
    </source>
</evidence>
<feature type="region of interest" description="Disordered" evidence="2">
    <location>
        <begin position="1"/>
        <end position="35"/>
    </location>
</feature>
<name>A0A8H6W4P3_MYCCL</name>
<feature type="compositionally biased region" description="Polar residues" evidence="2">
    <location>
        <begin position="481"/>
        <end position="494"/>
    </location>
</feature>